<dbReference type="PANTHER" id="PTHR30290">
    <property type="entry name" value="PERIPLASMIC BINDING COMPONENT OF ABC TRANSPORTER"/>
    <property type="match status" value="1"/>
</dbReference>
<comment type="similarity">
    <text evidence="2">Belongs to the bacterial solute-binding protein 5 family.</text>
</comment>
<feature type="chain" id="PRO_5031501510" evidence="4">
    <location>
        <begin position="30"/>
        <end position="503"/>
    </location>
</feature>
<evidence type="ECO:0000259" key="5">
    <source>
        <dbReference type="Pfam" id="PF00496"/>
    </source>
</evidence>
<evidence type="ECO:0000313" key="7">
    <source>
        <dbReference type="Proteomes" id="UP000542776"/>
    </source>
</evidence>
<dbReference type="GO" id="GO:0043190">
    <property type="term" value="C:ATP-binding cassette (ABC) transporter complex"/>
    <property type="evidence" value="ECO:0007669"/>
    <property type="project" value="InterPro"/>
</dbReference>
<dbReference type="InterPro" id="IPR000914">
    <property type="entry name" value="SBP_5_dom"/>
</dbReference>
<evidence type="ECO:0000313" key="6">
    <source>
        <dbReference type="EMBL" id="MBB3998007.1"/>
    </source>
</evidence>
<dbReference type="RefSeq" id="WP_246393034.1">
    <property type="nucleotide sequence ID" value="NZ_JACIEK010000003.1"/>
</dbReference>
<organism evidence="6 7">
    <name type="scientific">Aureimonas pseudogalii</name>
    <dbReference type="NCBI Taxonomy" id="1744844"/>
    <lineage>
        <taxon>Bacteria</taxon>
        <taxon>Pseudomonadati</taxon>
        <taxon>Pseudomonadota</taxon>
        <taxon>Alphaproteobacteria</taxon>
        <taxon>Hyphomicrobiales</taxon>
        <taxon>Aurantimonadaceae</taxon>
        <taxon>Aureimonas</taxon>
    </lineage>
</organism>
<feature type="domain" description="Solute-binding protein family 5" evidence="5">
    <location>
        <begin position="77"/>
        <end position="409"/>
    </location>
</feature>
<comment type="caution">
    <text evidence="6">The sequence shown here is derived from an EMBL/GenBank/DDBJ whole genome shotgun (WGS) entry which is preliminary data.</text>
</comment>
<dbReference type="Gene3D" id="3.10.105.10">
    <property type="entry name" value="Dipeptide-binding Protein, Domain 3"/>
    <property type="match status" value="1"/>
</dbReference>
<keyword evidence="7" id="KW-1185">Reference proteome</keyword>
<dbReference type="InterPro" id="IPR039424">
    <property type="entry name" value="SBP_5"/>
</dbReference>
<dbReference type="AlphaFoldDB" id="A0A7W6EEP0"/>
<keyword evidence="3 4" id="KW-0732">Signal</keyword>
<evidence type="ECO:0000256" key="1">
    <source>
        <dbReference type="ARBA" id="ARBA00004418"/>
    </source>
</evidence>
<gene>
    <name evidence="6" type="ORF">GGR04_001845</name>
</gene>
<protein>
    <submittedName>
        <fullName evidence="6">Peptide/nickel transport system substrate-binding protein</fullName>
    </submittedName>
</protein>
<evidence type="ECO:0000256" key="2">
    <source>
        <dbReference type="ARBA" id="ARBA00005695"/>
    </source>
</evidence>
<name>A0A7W6EEP0_9HYPH</name>
<sequence>MRQHLRTALVSACFALATMAAGVPVPAAAAPRDDVTIGMGIEPAGLDPTIAAPAAIGQVVWQNVFEGLTRIDESGAVRPQLAREWTVSPDGRTVTFRLVEGAIFHNGAAFDSATAKFSLDRARGEASTNPQKQFFTGIESIETPDPATLVLQLKAPSGNLLTWLGWPASVMVEPGSAETNRAQPVGTGPFRFAEWRQGDRVRLVRSETYWDKSAAPVLASATFRFITDPQAQAAAMRAGDVDAFPEFGTPELFAAFETDGRFAAVAGNTELKVVAGLNERRKPFDDPRVRRALMMAIDRQALVDAAWGGYGTPIGSHYTPNGPGFRDLTGVAPYDPDAAKTLLAEAGYPDGFTMTIRSPQMAYATRSAEILQGFLAEIGVTLIIVPTEFPAVWVDQVLKGHDFDMTIVAHAEPMDIGIYARPDYYFGYRNPEFDALIAQAEASVDEARRLSLYGEAQARLAQDLPALYLFVMPKLGLWDKRLDGLWHDEPIPSNDLTDVRWRE</sequence>
<evidence type="ECO:0000256" key="4">
    <source>
        <dbReference type="SAM" id="SignalP"/>
    </source>
</evidence>
<dbReference type="Gene3D" id="3.40.190.10">
    <property type="entry name" value="Periplasmic binding protein-like II"/>
    <property type="match status" value="1"/>
</dbReference>
<dbReference type="Pfam" id="PF00496">
    <property type="entry name" value="SBP_bac_5"/>
    <property type="match status" value="1"/>
</dbReference>
<accession>A0A7W6EEP0</accession>
<dbReference type="GO" id="GO:1904680">
    <property type="term" value="F:peptide transmembrane transporter activity"/>
    <property type="evidence" value="ECO:0007669"/>
    <property type="project" value="TreeGrafter"/>
</dbReference>
<dbReference type="Gene3D" id="3.90.76.10">
    <property type="entry name" value="Dipeptide-binding Protein, Domain 1"/>
    <property type="match status" value="1"/>
</dbReference>
<dbReference type="PIRSF" id="PIRSF002741">
    <property type="entry name" value="MppA"/>
    <property type="match status" value="1"/>
</dbReference>
<comment type="subcellular location">
    <subcellularLocation>
        <location evidence="1">Periplasm</location>
    </subcellularLocation>
</comment>
<proteinExistence type="inferred from homology"/>
<evidence type="ECO:0000256" key="3">
    <source>
        <dbReference type="ARBA" id="ARBA00022729"/>
    </source>
</evidence>
<feature type="signal peptide" evidence="4">
    <location>
        <begin position="1"/>
        <end position="29"/>
    </location>
</feature>
<dbReference type="CDD" id="cd08494">
    <property type="entry name" value="PBP2_NikA_DppA_OppA_like_6"/>
    <property type="match status" value="1"/>
</dbReference>
<dbReference type="SUPFAM" id="SSF53850">
    <property type="entry name" value="Periplasmic binding protein-like II"/>
    <property type="match status" value="1"/>
</dbReference>
<dbReference type="PANTHER" id="PTHR30290:SF38">
    <property type="entry name" value="D,D-DIPEPTIDE-BINDING PERIPLASMIC PROTEIN DDPA-RELATED"/>
    <property type="match status" value="1"/>
</dbReference>
<dbReference type="GO" id="GO:0015833">
    <property type="term" value="P:peptide transport"/>
    <property type="evidence" value="ECO:0007669"/>
    <property type="project" value="TreeGrafter"/>
</dbReference>
<dbReference type="EMBL" id="JACIEK010000003">
    <property type="protein sequence ID" value="MBB3998007.1"/>
    <property type="molecule type" value="Genomic_DNA"/>
</dbReference>
<dbReference type="Proteomes" id="UP000542776">
    <property type="component" value="Unassembled WGS sequence"/>
</dbReference>
<dbReference type="GO" id="GO:0030288">
    <property type="term" value="C:outer membrane-bounded periplasmic space"/>
    <property type="evidence" value="ECO:0007669"/>
    <property type="project" value="UniProtKB-ARBA"/>
</dbReference>
<dbReference type="InterPro" id="IPR030678">
    <property type="entry name" value="Peptide/Ni-bd"/>
</dbReference>
<reference evidence="6 7" key="1">
    <citation type="submission" date="2020-08" db="EMBL/GenBank/DDBJ databases">
        <title>Genomic Encyclopedia of Type Strains, Phase IV (KMG-IV): sequencing the most valuable type-strain genomes for metagenomic binning, comparative biology and taxonomic classification.</title>
        <authorList>
            <person name="Goeker M."/>
        </authorList>
    </citation>
    <scope>NUCLEOTIDE SEQUENCE [LARGE SCALE GENOMIC DNA]</scope>
    <source>
        <strain evidence="6 7">DSM 102238</strain>
    </source>
</reference>